<dbReference type="GO" id="GO:0000160">
    <property type="term" value="P:phosphorelay signal transduction system"/>
    <property type="evidence" value="ECO:0007669"/>
    <property type="project" value="UniProtKB-KW"/>
</dbReference>
<proteinExistence type="predicted"/>
<feature type="modified residue" description="4-aspartylphosphate" evidence="5">
    <location>
        <position position="55"/>
    </location>
</feature>
<evidence type="ECO:0000313" key="7">
    <source>
        <dbReference type="EMBL" id="AFA48304.1"/>
    </source>
</evidence>
<evidence type="ECO:0000313" key="8">
    <source>
        <dbReference type="Proteomes" id="UP000007177"/>
    </source>
</evidence>
<dbReference type="Proteomes" id="UP000007177">
    <property type="component" value="Chromosome"/>
</dbReference>
<dbReference type="RefSeq" id="WP_014355907.1">
    <property type="nucleotide sequence ID" value="NC_016894.1"/>
</dbReference>
<dbReference type="InterPro" id="IPR001789">
    <property type="entry name" value="Sig_transdc_resp-reg_receiver"/>
</dbReference>
<dbReference type="SUPFAM" id="SSF52172">
    <property type="entry name" value="CheY-like"/>
    <property type="match status" value="1"/>
</dbReference>
<dbReference type="AlphaFoldDB" id="H6LGH6"/>
<reference evidence="7 8" key="2">
    <citation type="journal article" date="2012" name="PLoS ONE">
        <title>An ancient pathway combining carbon dioxide fixation with the generation and utilization of a sodium ion gradient for ATP synthesis.</title>
        <authorList>
            <person name="Poehlein A."/>
            <person name="Schmidt S."/>
            <person name="Kaster A.K."/>
            <person name="Goenrich M."/>
            <person name="Vollmers J."/>
            <person name="Thurmer A."/>
            <person name="Bertsch J."/>
            <person name="Schuchmann K."/>
            <person name="Voigt B."/>
            <person name="Hecker M."/>
            <person name="Daniel R."/>
            <person name="Thauer R.K."/>
            <person name="Gottschalk G."/>
            <person name="Muller V."/>
        </authorList>
    </citation>
    <scope>NUCLEOTIDE SEQUENCE [LARGE SCALE GENOMIC DNA]</scope>
    <source>
        <strain evidence="8">ATCC 29683 / DSM 1030 / JCM 2381 / KCTC 1655 / WB1</strain>
    </source>
</reference>
<accession>H6LGH6</accession>
<dbReference type="STRING" id="931626.Awo_c15220"/>
<evidence type="ECO:0000256" key="1">
    <source>
        <dbReference type="ARBA" id="ARBA00018672"/>
    </source>
</evidence>
<dbReference type="Pfam" id="PF00072">
    <property type="entry name" value="Response_reg"/>
    <property type="match status" value="1"/>
</dbReference>
<reference evidence="8" key="1">
    <citation type="submission" date="2011-07" db="EMBL/GenBank/DDBJ databases">
        <title>Complete genome sequence of Acetobacterium woodii.</title>
        <authorList>
            <person name="Poehlein A."/>
            <person name="Schmidt S."/>
            <person name="Kaster A.-K."/>
            <person name="Goenrich M."/>
            <person name="Vollmers J."/>
            <person name="Thuermer A."/>
            <person name="Gottschalk G."/>
            <person name="Thauer R.K."/>
            <person name="Daniel R."/>
            <person name="Mueller V."/>
        </authorList>
    </citation>
    <scope>NUCLEOTIDE SEQUENCE [LARGE SCALE GENOMIC DNA]</scope>
    <source>
        <strain evidence="8">ATCC 29683 / DSM 1030 / JCM 2381 / KCTC 1655 / WB1</strain>
    </source>
</reference>
<evidence type="ECO:0000256" key="2">
    <source>
        <dbReference type="ARBA" id="ARBA00022553"/>
    </source>
</evidence>
<dbReference type="InterPro" id="IPR011006">
    <property type="entry name" value="CheY-like_superfamily"/>
</dbReference>
<dbReference type="OrthoDB" id="9797769at2"/>
<evidence type="ECO:0000259" key="6">
    <source>
        <dbReference type="PROSITE" id="PS50110"/>
    </source>
</evidence>
<feature type="domain" description="Response regulatory" evidence="6">
    <location>
        <begin position="2"/>
        <end position="128"/>
    </location>
</feature>
<name>H6LGH6_ACEWD</name>
<comment type="function">
    <text evidence="4">May play the central regulatory role in sporulation. It may be an element of the effector pathway responsible for the activation of sporulation genes in response to nutritional stress. Spo0A may act in concert with spo0H (a sigma factor) to control the expression of some genes that are critical to the sporulation process.</text>
</comment>
<dbReference type="PANTHER" id="PTHR45339">
    <property type="entry name" value="HYBRID SIGNAL TRANSDUCTION HISTIDINE KINASE J"/>
    <property type="match status" value="1"/>
</dbReference>
<dbReference type="eggNOG" id="COG0745">
    <property type="taxonomic scope" value="Bacteria"/>
</dbReference>
<evidence type="ECO:0000256" key="5">
    <source>
        <dbReference type="PROSITE-ProRule" id="PRU00169"/>
    </source>
</evidence>
<evidence type="ECO:0000256" key="3">
    <source>
        <dbReference type="ARBA" id="ARBA00023012"/>
    </source>
</evidence>
<gene>
    <name evidence="7" type="primary">cheY1</name>
    <name evidence="7" type="ordered locus">Awo_c15220</name>
</gene>
<protein>
    <recommendedName>
        <fullName evidence="1">Stage 0 sporulation protein A homolog</fullName>
    </recommendedName>
</protein>
<keyword evidence="3" id="KW-0902">Two-component regulatory system</keyword>
<keyword evidence="8" id="KW-1185">Reference proteome</keyword>
<evidence type="ECO:0000256" key="4">
    <source>
        <dbReference type="ARBA" id="ARBA00024867"/>
    </source>
</evidence>
<keyword evidence="2 5" id="KW-0597">Phosphoprotein</keyword>
<dbReference type="EMBL" id="CP002987">
    <property type="protein sequence ID" value="AFA48304.1"/>
    <property type="molecule type" value="Genomic_DNA"/>
</dbReference>
<sequence>MRILIVEDDMVSRRFLGKFLARYGECDIVVDGMEALDAYLIAIKEEDPYDLICLDIMMPKVDGVKVLKAIRDFEIQRGILPEDKVKIIIITALADTEFVNTAFDIGCEAYAAKPVDTDKLVEVMNKLGVIRLDQ</sequence>
<dbReference type="KEGG" id="awo:Awo_c15220"/>
<dbReference type="HOGENOM" id="CLU_000445_69_12_9"/>
<dbReference type="PANTHER" id="PTHR45339:SF1">
    <property type="entry name" value="HYBRID SIGNAL TRANSDUCTION HISTIDINE KINASE J"/>
    <property type="match status" value="1"/>
</dbReference>
<organism evidence="7 8">
    <name type="scientific">Acetobacterium woodii (strain ATCC 29683 / DSM 1030 / JCM 2381 / KCTC 1655 / WB1)</name>
    <dbReference type="NCBI Taxonomy" id="931626"/>
    <lineage>
        <taxon>Bacteria</taxon>
        <taxon>Bacillati</taxon>
        <taxon>Bacillota</taxon>
        <taxon>Clostridia</taxon>
        <taxon>Eubacteriales</taxon>
        <taxon>Eubacteriaceae</taxon>
        <taxon>Acetobacterium</taxon>
    </lineage>
</organism>
<dbReference type="SMART" id="SM00448">
    <property type="entry name" value="REC"/>
    <property type="match status" value="1"/>
</dbReference>
<dbReference type="Gene3D" id="3.40.50.2300">
    <property type="match status" value="1"/>
</dbReference>
<dbReference type="PROSITE" id="PS50110">
    <property type="entry name" value="RESPONSE_REGULATORY"/>
    <property type="match status" value="1"/>
</dbReference>
<dbReference type="CDD" id="cd17546">
    <property type="entry name" value="REC_hyHK_CKI1_RcsC-like"/>
    <property type="match status" value="1"/>
</dbReference>